<reference evidence="3" key="1">
    <citation type="submission" date="2019-02" db="EMBL/GenBank/DDBJ databases">
        <title>Draft genome sequence of Planktothrix agardhii NIES-905.</title>
        <authorList>
            <person name="Yamaguchi H."/>
            <person name="Suzuki S."/>
            <person name="Kawachi M."/>
        </authorList>
    </citation>
    <scope>NUCLEOTIDE SEQUENCE [LARGE SCALE GENOMIC DNA]</scope>
    <source>
        <strain evidence="3">CCAP 1459/11A</strain>
    </source>
</reference>
<dbReference type="GO" id="GO:0071111">
    <property type="term" value="F:cyclic-guanylate-specific phosphodiesterase activity"/>
    <property type="evidence" value="ECO:0007669"/>
    <property type="project" value="InterPro"/>
</dbReference>
<dbReference type="EMBL" id="BJCD01000035">
    <property type="protein sequence ID" value="GDZ93526.1"/>
    <property type="molecule type" value="Genomic_DNA"/>
</dbReference>
<dbReference type="InterPro" id="IPR050706">
    <property type="entry name" value="Cyclic-di-GMP_PDE-like"/>
</dbReference>
<evidence type="ECO:0000313" key="3">
    <source>
        <dbReference type="Proteomes" id="UP000299794"/>
    </source>
</evidence>
<organism evidence="2 3">
    <name type="scientific">Planktothrix agardhii CCAP 1459/11A</name>
    <dbReference type="NCBI Taxonomy" id="282420"/>
    <lineage>
        <taxon>Bacteria</taxon>
        <taxon>Bacillati</taxon>
        <taxon>Cyanobacteriota</taxon>
        <taxon>Cyanophyceae</taxon>
        <taxon>Oscillatoriophycideae</taxon>
        <taxon>Oscillatoriales</taxon>
        <taxon>Microcoleaceae</taxon>
        <taxon>Planktothrix</taxon>
    </lineage>
</organism>
<accession>A0A4P5ZBZ1</accession>
<dbReference type="PANTHER" id="PTHR33121">
    <property type="entry name" value="CYCLIC DI-GMP PHOSPHODIESTERASE PDEF"/>
    <property type="match status" value="1"/>
</dbReference>
<feature type="domain" description="EAL" evidence="1">
    <location>
        <begin position="1"/>
        <end position="47"/>
    </location>
</feature>
<dbReference type="AlphaFoldDB" id="A0A4P5ZBZ1"/>
<comment type="caution">
    <text evidence="2">The sequence shown here is derived from an EMBL/GenBank/DDBJ whole genome shotgun (WGS) entry which is preliminary data.</text>
</comment>
<evidence type="ECO:0000313" key="2">
    <source>
        <dbReference type="EMBL" id="GDZ93526.1"/>
    </source>
</evidence>
<dbReference type="Proteomes" id="UP000299794">
    <property type="component" value="Unassembled WGS sequence"/>
</dbReference>
<dbReference type="InterPro" id="IPR035919">
    <property type="entry name" value="EAL_sf"/>
</dbReference>
<dbReference type="SUPFAM" id="SSF141868">
    <property type="entry name" value="EAL domain-like"/>
    <property type="match status" value="1"/>
</dbReference>
<evidence type="ECO:0000259" key="1">
    <source>
        <dbReference type="PROSITE" id="PS50883"/>
    </source>
</evidence>
<dbReference type="RefSeq" id="WP_026788538.1">
    <property type="nucleotide sequence ID" value="NZ_BJCD01000035.1"/>
</dbReference>
<protein>
    <submittedName>
        <fullName evidence="2">Response regulator receiver modulated diguanylate phosphodiesterase</fullName>
    </submittedName>
</protein>
<dbReference type="PANTHER" id="PTHR33121:SF70">
    <property type="entry name" value="SIGNALING PROTEIN YKOW"/>
    <property type="match status" value="1"/>
</dbReference>
<dbReference type="PROSITE" id="PS50883">
    <property type="entry name" value="EAL"/>
    <property type="match status" value="1"/>
</dbReference>
<gene>
    <name evidence="2" type="ORF">PA905_13650</name>
</gene>
<name>A0A4P5ZBZ1_PLAAG</name>
<dbReference type="Pfam" id="PF00563">
    <property type="entry name" value="EAL"/>
    <property type="match status" value="1"/>
</dbReference>
<sequence length="59" mass="6880">MRVIVEGVETKAEQEFLRDHGCNCLQGYWFSRPVEAQVFEQMLRANSQETTTKPLSSFR</sequence>
<dbReference type="Gene3D" id="3.20.20.450">
    <property type="entry name" value="EAL domain"/>
    <property type="match status" value="1"/>
</dbReference>
<proteinExistence type="predicted"/>
<dbReference type="InterPro" id="IPR001633">
    <property type="entry name" value="EAL_dom"/>
</dbReference>